<dbReference type="STRING" id="139420.A0A371DUN9"/>
<dbReference type="GO" id="GO:0006620">
    <property type="term" value="P:post-translational protein targeting to endoplasmic reticulum membrane"/>
    <property type="evidence" value="ECO:0007669"/>
    <property type="project" value="TreeGrafter"/>
</dbReference>
<evidence type="ECO:0000256" key="1">
    <source>
        <dbReference type="ARBA" id="ARBA00022737"/>
    </source>
</evidence>
<dbReference type="SUPFAM" id="SSF48452">
    <property type="entry name" value="TPR-like"/>
    <property type="match status" value="1"/>
</dbReference>
<evidence type="ECO:0000256" key="3">
    <source>
        <dbReference type="PROSITE-ProRule" id="PRU00339"/>
    </source>
</evidence>
<name>A0A371DUN9_9APHY</name>
<accession>A0A371DUN9</accession>
<dbReference type="PROSITE" id="PS50005">
    <property type="entry name" value="TPR"/>
    <property type="match status" value="1"/>
</dbReference>
<dbReference type="Gene3D" id="1.25.40.10">
    <property type="entry name" value="Tetratricopeptide repeat domain"/>
    <property type="match status" value="1"/>
</dbReference>
<reference evidence="4 5" key="1">
    <citation type="journal article" date="2018" name="Biotechnol. Biofuels">
        <title>Integrative visual omics of the white-rot fungus Polyporus brumalis exposes the biotechnological potential of its oxidative enzymes for delignifying raw plant biomass.</title>
        <authorList>
            <person name="Miyauchi S."/>
            <person name="Rancon A."/>
            <person name="Drula E."/>
            <person name="Hage H."/>
            <person name="Chaduli D."/>
            <person name="Favel A."/>
            <person name="Grisel S."/>
            <person name="Henrissat B."/>
            <person name="Herpoel-Gimbert I."/>
            <person name="Ruiz-Duenas F.J."/>
            <person name="Chevret D."/>
            <person name="Hainaut M."/>
            <person name="Lin J."/>
            <person name="Wang M."/>
            <person name="Pangilinan J."/>
            <person name="Lipzen A."/>
            <person name="Lesage-Meessen L."/>
            <person name="Navarro D."/>
            <person name="Riley R."/>
            <person name="Grigoriev I.V."/>
            <person name="Zhou S."/>
            <person name="Raouche S."/>
            <person name="Rosso M.N."/>
        </authorList>
    </citation>
    <scope>NUCLEOTIDE SEQUENCE [LARGE SCALE GENOMIC DNA]</scope>
    <source>
        <strain evidence="4 5">BRFM 1820</strain>
    </source>
</reference>
<evidence type="ECO:0000256" key="2">
    <source>
        <dbReference type="ARBA" id="ARBA00022803"/>
    </source>
</evidence>
<dbReference type="AlphaFoldDB" id="A0A371DUN9"/>
<dbReference type="PANTHER" id="PTHR45831">
    <property type="entry name" value="LD24721P"/>
    <property type="match status" value="1"/>
</dbReference>
<evidence type="ECO:0000313" key="5">
    <source>
        <dbReference type="Proteomes" id="UP000256964"/>
    </source>
</evidence>
<keyword evidence="2 3" id="KW-0802">TPR repeat</keyword>
<dbReference type="InterPro" id="IPR011990">
    <property type="entry name" value="TPR-like_helical_dom_sf"/>
</dbReference>
<dbReference type="GO" id="GO:0072380">
    <property type="term" value="C:TRC complex"/>
    <property type="evidence" value="ECO:0007669"/>
    <property type="project" value="TreeGrafter"/>
</dbReference>
<dbReference type="PANTHER" id="PTHR45831:SF2">
    <property type="entry name" value="LD24721P"/>
    <property type="match status" value="1"/>
</dbReference>
<protein>
    <submittedName>
        <fullName evidence="4">Uncharacterized protein</fullName>
    </submittedName>
</protein>
<evidence type="ECO:0000313" key="4">
    <source>
        <dbReference type="EMBL" id="RDX56272.1"/>
    </source>
</evidence>
<dbReference type="GO" id="GO:0060090">
    <property type="term" value="F:molecular adaptor activity"/>
    <property type="evidence" value="ECO:0007669"/>
    <property type="project" value="TreeGrafter"/>
</dbReference>
<gene>
    <name evidence="4" type="ORF">OH76DRAFT_608978</name>
</gene>
<proteinExistence type="predicted"/>
<dbReference type="InterPro" id="IPR019734">
    <property type="entry name" value="TPR_rpt"/>
</dbReference>
<sequence length="499" mass="55866">MDATSDALKATDINPSYAKAWGRLAAARTGLNQLQGAVDAWQQAVAVLPKSDLTLAEQKQRAQYSAELATAQKRLDEFGATKHLDGFLLRPLDDDLPWKRALAILPTLTTWESSAWVIATAYQEWDAAVAQMKQGQVVHTPQGDGYFGLTGVIEGLTNALVADERVFHIADQDFFELYQKQLIFEMTRFSGWPSSGSRELMEVVPKRLAAEGWNSVRPAFSVTVRAWIMRAFVEERLTGKCEAALDLLTSALEVLRWGQSVWKDVPFEDKGAIFQPTLVRGVKCLRLNVYMSAYTKKRGVNPKYSLDVLLAGAQELLDELAGAPTQPQNVDDYAFILAFHRYPTGQAHAIRGFYYNEKARALRGTVQGLSRAVVDLYLEATKAYTEASACYPPDEESYPWYLHCALQAMWESVGQVKCLLALLDSMKKSTVLVKRIWEFGANWTSGPNSTPGFVVHFEKDMMLRDQLFEKMRRGEINRDSLVSLQGDVIMVIQASNVWA</sequence>
<dbReference type="EMBL" id="KZ857381">
    <property type="protein sequence ID" value="RDX56272.1"/>
    <property type="molecule type" value="Genomic_DNA"/>
</dbReference>
<dbReference type="Proteomes" id="UP000256964">
    <property type="component" value="Unassembled WGS sequence"/>
</dbReference>
<dbReference type="GO" id="GO:0016020">
    <property type="term" value="C:membrane"/>
    <property type="evidence" value="ECO:0007669"/>
    <property type="project" value="TreeGrafter"/>
</dbReference>
<keyword evidence="5" id="KW-1185">Reference proteome</keyword>
<organism evidence="4 5">
    <name type="scientific">Lentinus brumalis</name>
    <dbReference type="NCBI Taxonomy" id="2498619"/>
    <lineage>
        <taxon>Eukaryota</taxon>
        <taxon>Fungi</taxon>
        <taxon>Dikarya</taxon>
        <taxon>Basidiomycota</taxon>
        <taxon>Agaricomycotina</taxon>
        <taxon>Agaricomycetes</taxon>
        <taxon>Polyporales</taxon>
        <taxon>Polyporaceae</taxon>
        <taxon>Lentinus</taxon>
    </lineage>
</organism>
<dbReference type="OrthoDB" id="2423701at2759"/>
<dbReference type="InterPro" id="IPR047150">
    <property type="entry name" value="SGT"/>
</dbReference>
<feature type="repeat" description="TPR" evidence="3">
    <location>
        <begin position="18"/>
        <end position="51"/>
    </location>
</feature>
<keyword evidence="1" id="KW-0677">Repeat</keyword>